<gene>
    <name evidence="1" type="ORF">UM93_14685</name>
</gene>
<reference evidence="1 2" key="1">
    <citation type="journal article" date="2015" name="Genome Announc.">
        <title>Complete Genome Sequencing of Protease-Producing Novel Arthrobacter sp. Strain IHBB 11108 Using PacBio Single-Molecule Real-Time Sequencing Technology.</title>
        <authorList>
            <person name="Kiran S."/>
            <person name="Swarnkar M.K."/>
            <person name="Pal M."/>
            <person name="Thakur R."/>
            <person name="Tewari R."/>
            <person name="Singh A.K."/>
            <person name="Gulati A."/>
        </authorList>
    </citation>
    <scope>NUCLEOTIDE SEQUENCE [LARGE SCALE GENOMIC DNA]</scope>
    <source>
        <strain evidence="1 2">IHBB 11108</strain>
    </source>
</reference>
<dbReference type="Proteomes" id="UP000061839">
    <property type="component" value="Chromosome"/>
</dbReference>
<accession>A0A0D4C232</accession>
<proteinExistence type="predicted"/>
<sequence length="88" mass="9617">MLLNELKTANPEQIAKFVASHQALPSLPTIWAVDYNAQTARVVLDNEARAAVLAHANWKESLGVDRSVDLNVVNPHTNAIEGIVTFNL</sequence>
<organism evidence="1 2">
    <name type="scientific">Psychromicrobium lacuslunae</name>
    <dbReference type="NCBI Taxonomy" id="1618207"/>
    <lineage>
        <taxon>Bacteria</taxon>
        <taxon>Bacillati</taxon>
        <taxon>Actinomycetota</taxon>
        <taxon>Actinomycetes</taxon>
        <taxon>Micrococcales</taxon>
        <taxon>Micrococcaceae</taxon>
        <taxon>Psychromicrobium</taxon>
    </lineage>
</organism>
<evidence type="ECO:0000313" key="2">
    <source>
        <dbReference type="Proteomes" id="UP000061839"/>
    </source>
</evidence>
<keyword evidence="2" id="KW-1185">Reference proteome</keyword>
<protein>
    <submittedName>
        <fullName evidence="1">Uncharacterized protein</fullName>
    </submittedName>
</protein>
<name>A0A0D4C232_9MICC</name>
<dbReference type="HOGENOM" id="CLU_2462421_0_0_11"/>
<dbReference type="EMBL" id="CP011005">
    <property type="protein sequence ID" value="AJT42431.1"/>
    <property type="molecule type" value="Genomic_DNA"/>
</dbReference>
<dbReference type="KEGG" id="ari:UM93_14685"/>
<dbReference type="RefSeq" id="WP_045076284.1">
    <property type="nucleotide sequence ID" value="NZ_CP011005.1"/>
</dbReference>
<evidence type="ECO:0000313" key="1">
    <source>
        <dbReference type="EMBL" id="AJT42431.1"/>
    </source>
</evidence>
<dbReference type="AlphaFoldDB" id="A0A0D4C232"/>
<dbReference type="STRING" id="1618207.UM93_14685"/>
<dbReference type="PATRIC" id="fig|1618207.4.peg.2992"/>